<accession>A0A1E1JQ57</accession>
<keyword evidence="2" id="KW-0687">Ribonucleoprotein</keyword>
<dbReference type="PANTHER" id="PTHR28266">
    <property type="entry name" value="54S RIBOSOMAL PROTEIN L20, MITOCHONDRIAL"/>
    <property type="match status" value="1"/>
</dbReference>
<dbReference type="Proteomes" id="UP000178129">
    <property type="component" value="Unassembled WGS sequence"/>
</dbReference>
<keyword evidence="2" id="KW-0689">Ribosomal protein</keyword>
<comment type="caution">
    <text evidence="2">The sequence shown here is derived from an EMBL/GenBank/DDBJ whole genome shotgun (WGS) entry which is preliminary data.</text>
</comment>
<dbReference type="AlphaFoldDB" id="A0A1E1JQ57"/>
<sequence>MDSRIVRRPVLDILSGRSQCLFALNASSQRQQSSYRRSKQRLNIKPDSSFLSHDSPQQDHIIFNPPSSAPSVFHTPLKFLPKEDKRRQLLAATAARFSSSPASALPPPIHKTQKFPHHHLSDTDIAEILRLKRQAPEEWTNNKLSRKFNCSHHFISICLDNCDVPGIEKRKKLIADQEEVVKASWGPRRRKAREDRAKRIDLALKGE</sequence>
<dbReference type="GO" id="GO:0003735">
    <property type="term" value="F:structural constituent of ribosome"/>
    <property type="evidence" value="ECO:0007669"/>
    <property type="project" value="TreeGrafter"/>
</dbReference>
<protein>
    <submittedName>
        <fullName evidence="2">Related to ribosomal protein YmL20, mitochondrial</fullName>
    </submittedName>
</protein>
<evidence type="ECO:0000256" key="1">
    <source>
        <dbReference type="SAM" id="MobiDB-lite"/>
    </source>
</evidence>
<dbReference type="InterPro" id="IPR024388">
    <property type="entry name" value="Ribosomal_mL58"/>
</dbReference>
<dbReference type="FunCoup" id="A0A1E1JQ57">
    <property type="interactions" value="132"/>
</dbReference>
<keyword evidence="3" id="KW-1185">Reference proteome</keyword>
<dbReference type="GO" id="GO:0005762">
    <property type="term" value="C:mitochondrial large ribosomal subunit"/>
    <property type="evidence" value="ECO:0007669"/>
    <property type="project" value="TreeGrafter"/>
</dbReference>
<gene>
    <name evidence="2" type="ORF">RCO7_00858</name>
</gene>
<dbReference type="Pfam" id="PF12824">
    <property type="entry name" value="MRP-L20"/>
    <property type="match status" value="1"/>
</dbReference>
<name>A0A1E1JQ57_9HELO</name>
<proteinExistence type="predicted"/>
<dbReference type="STRING" id="914237.A0A1E1JQ57"/>
<dbReference type="InParanoid" id="A0A1E1JQ57"/>
<evidence type="ECO:0000313" key="2">
    <source>
        <dbReference type="EMBL" id="CZS87877.1"/>
    </source>
</evidence>
<feature type="region of interest" description="Disordered" evidence="1">
    <location>
        <begin position="32"/>
        <end position="59"/>
    </location>
</feature>
<dbReference type="EMBL" id="FJUW01000001">
    <property type="protein sequence ID" value="CZS87877.1"/>
    <property type="molecule type" value="Genomic_DNA"/>
</dbReference>
<dbReference type="PANTHER" id="PTHR28266:SF1">
    <property type="entry name" value="LARGE RIBOSOMAL SUBUNIT PROTEIN ML58"/>
    <property type="match status" value="1"/>
</dbReference>
<evidence type="ECO:0000313" key="3">
    <source>
        <dbReference type="Proteomes" id="UP000178129"/>
    </source>
</evidence>
<reference evidence="3" key="1">
    <citation type="submission" date="2016-03" db="EMBL/GenBank/DDBJ databases">
        <authorList>
            <person name="Ploux O."/>
        </authorList>
    </citation>
    <scope>NUCLEOTIDE SEQUENCE [LARGE SCALE GENOMIC DNA]</scope>
    <source>
        <strain evidence="3">UK7</strain>
    </source>
</reference>
<organism evidence="2 3">
    <name type="scientific">Rhynchosporium graminicola</name>
    <dbReference type="NCBI Taxonomy" id="2792576"/>
    <lineage>
        <taxon>Eukaryota</taxon>
        <taxon>Fungi</taxon>
        <taxon>Dikarya</taxon>
        <taxon>Ascomycota</taxon>
        <taxon>Pezizomycotina</taxon>
        <taxon>Leotiomycetes</taxon>
        <taxon>Helotiales</taxon>
        <taxon>Ploettnerulaceae</taxon>
        <taxon>Rhynchosporium</taxon>
    </lineage>
</organism>